<feature type="region of interest" description="Disordered" evidence="1">
    <location>
        <begin position="19"/>
        <end position="46"/>
    </location>
</feature>
<organism evidence="2 3">
    <name type="scientific">Brassica cretica</name>
    <name type="common">Mustard</name>
    <dbReference type="NCBI Taxonomy" id="69181"/>
    <lineage>
        <taxon>Eukaryota</taxon>
        <taxon>Viridiplantae</taxon>
        <taxon>Streptophyta</taxon>
        <taxon>Embryophyta</taxon>
        <taxon>Tracheophyta</taxon>
        <taxon>Spermatophyta</taxon>
        <taxon>Magnoliopsida</taxon>
        <taxon>eudicotyledons</taxon>
        <taxon>Gunneridae</taxon>
        <taxon>Pentapetalae</taxon>
        <taxon>rosids</taxon>
        <taxon>malvids</taxon>
        <taxon>Brassicales</taxon>
        <taxon>Brassicaceae</taxon>
        <taxon>Brassiceae</taxon>
        <taxon>Brassica</taxon>
    </lineage>
</organism>
<evidence type="ECO:0000313" key="3">
    <source>
        <dbReference type="Proteomes" id="UP000712600"/>
    </source>
</evidence>
<protein>
    <submittedName>
        <fullName evidence="2">Uncharacterized protein</fullName>
    </submittedName>
</protein>
<sequence>MSPNREEVCMLCEVSDDIDGETELEEEDAKIDESDDENKCEKDMVNGKPLLPGEKFDYGSSYSAVSRYERPPFALLAS</sequence>
<gene>
    <name evidence="2" type="ORF">F2Q69_00001560</name>
</gene>
<comment type="caution">
    <text evidence="2">The sequence shown here is derived from an EMBL/GenBank/DDBJ whole genome shotgun (WGS) entry which is preliminary data.</text>
</comment>
<proteinExistence type="predicted"/>
<dbReference type="AlphaFoldDB" id="A0A8S9P1H2"/>
<evidence type="ECO:0000313" key="2">
    <source>
        <dbReference type="EMBL" id="KAF3507362.1"/>
    </source>
</evidence>
<feature type="compositionally biased region" description="Acidic residues" evidence="1">
    <location>
        <begin position="19"/>
        <end position="36"/>
    </location>
</feature>
<dbReference type="Proteomes" id="UP000712600">
    <property type="component" value="Unassembled WGS sequence"/>
</dbReference>
<evidence type="ECO:0000256" key="1">
    <source>
        <dbReference type="SAM" id="MobiDB-lite"/>
    </source>
</evidence>
<reference evidence="2" key="1">
    <citation type="submission" date="2019-12" db="EMBL/GenBank/DDBJ databases">
        <title>Genome sequencing and annotation of Brassica cretica.</title>
        <authorList>
            <person name="Studholme D.J."/>
            <person name="Sarris P."/>
        </authorList>
    </citation>
    <scope>NUCLEOTIDE SEQUENCE</scope>
    <source>
        <strain evidence="2">PFS-109/04</strain>
        <tissue evidence="2">Leaf</tissue>
    </source>
</reference>
<accession>A0A8S9P1H2</accession>
<name>A0A8S9P1H2_BRACR</name>
<dbReference type="EMBL" id="QGKX02001521">
    <property type="protein sequence ID" value="KAF3507362.1"/>
    <property type="molecule type" value="Genomic_DNA"/>
</dbReference>